<feature type="region of interest" description="Disordered" evidence="1">
    <location>
        <begin position="1173"/>
        <end position="1236"/>
    </location>
</feature>
<dbReference type="Pfam" id="PF12877">
    <property type="entry name" value="KIAA1549"/>
    <property type="match status" value="1"/>
</dbReference>
<feature type="compositionally biased region" description="Basic and acidic residues" evidence="1">
    <location>
        <begin position="1782"/>
        <end position="1792"/>
    </location>
</feature>
<feature type="region of interest" description="Disordered" evidence="1">
    <location>
        <begin position="1416"/>
        <end position="1646"/>
    </location>
</feature>
<feature type="compositionally biased region" description="Basic residues" evidence="1">
    <location>
        <begin position="1563"/>
        <end position="1576"/>
    </location>
</feature>
<evidence type="ECO:0000256" key="2">
    <source>
        <dbReference type="SAM" id="Phobius"/>
    </source>
</evidence>
<feature type="compositionally biased region" description="Low complexity" evidence="1">
    <location>
        <begin position="390"/>
        <end position="406"/>
    </location>
</feature>
<evidence type="ECO:0000256" key="1">
    <source>
        <dbReference type="SAM" id="MobiDB-lite"/>
    </source>
</evidence>
<feature type="compositionally biased region" description="Basic and acidic residues" evidence="1">
    <location>
        <begin position="1552"/>
        <end position="1562"/>
    </location>
</feature>
<keyword evidence="2" id="KW-1133">Transmembrane helix</keyword>
<accession>A0A8W8N7K0</accession>
<feature type="compositionally biased region" description="Polar residues" evidence="1">
    <location>
        <begin position="1757"/>
        <end position="1767"/>
    </location>
</feature>
<feature type="region of interest" description="Disordered" evidence="1">
    <location>
        <begin position="1035"/>
        <end position="1070"/>
    </location>
</feature>
<protein>
    <submittedName>
        <fullName evidence="3">Uncharacterized protein</fullName>
    </submittedName>
</protein>
<keyword evidence="2" id="KW-0472">Membrane</keyword>
<keyword evidence="4" id="KW-1185">Reference proteome</keyword>
<feature type="compositionally biased region" description="Low complexity" evidence="1">
    <location>
        <begin position="1173"/>
        <end position="1195"/>
    </location>
</feature>
<dbReference type="EnsemblMetazoa" id="G4675.2">
    <property type="protein sequence ID" value="G4675.2:cds"/>
    <property type="gene ID" value="G4675"/>
</dbReference>
<dbReference type="Proteomes" id="UP000005408">
    <property type="component" value="Unassembled WGS sequence"/>
</dbReference>
<feature type="compositionally biased region" description="Basic residues" evidence="1">
    <location>
        <begin position="1506"/>
        <end position="1515"/>
    </location>
</feature>
<feature type="region of interest" description="Disordered" evidence="1">
    <location>
        <begin position="1663"/>
        <end position="1694"/>
    </location>
</feature>
<feature type="compositionally biased region" description="Basic and acidic residues" evidence="1">
    <location>
        <begin position="1577"/>
        <end position="1587"/>
    </location>
</feature>
<feature type="compositionally biased region" description="Basic and acidic residues" evidence="1">
    <location>
        <begin position="1416"/>
        <end position="1426"/>
    </location>
</feature>
<reference evidence="3" key="1">
    <citation type="submission" date="2022-08" db="UniProtKB">
        <authorList>
            <consortium name="EnsemblMetazoa"/>
        </authorList>
    </citation>
    <scope>IDENTIFICATION</scope>
    <source>
        <strain evidence="3">05x7-T-G4-1.051#20</strain>
    </source>
</reference>
<feature type="region of interest" description="Disordered" evidence="1">
    <location>
        <begin position="382"/>
        <end position="406"/>
    </location>
</feature>
<feature type="compositionally biased region" description="Polar residues" evidence="1">
    <location>
        <begin position="1442"/>
        <end position="1451"/>
    </location>
</feature>
<feature type="compositionally biased region" description="Polar residues" evidence="1">
    <location>
        <begin position="1196"/>
        <end position="1206"/>
    </location>
</feature>
<feature type="transmembrane region" description="Helical" evidence="2">
    <location>
        <begin position="1386"/>
        <end position="1411"/>
    </location>
</feature>
<feature type="compositionally biased region" description="Low complexity" evidence="1">
    <location>
        <begin position="1207"/>
        <end position="1236"/>
    </location>
</feature>
<organism evidence="3 4">
    <name type="scientific">Magallana gigas</name>
    <name type="common">Pacific oyster</name>
    <name type="synonym">Crassostrea gigas</name>
    <dbReference type="NCBI Taxonomy" id="29159"/>
    <lineage>
        <taxon>Eukaryota</taxon>
        <taxon>Metazoa</taxon>
        <taxon>Spiralia</taxon>
        <taxon>Lophotrochozoa</taxon>
        <taxon>Mollusca</taxon>
        <taxon>Bivalvia</taxon>
        <taxon>Autobranchia</taxon>
        <taxon>Pteriomorphia</taxon>
        <taxon>Ostreida</taxon>
        <taxon>Ostreoidea</taxon>
        <taxon>Ostreidae</taxon>
        <taxon>Magallana</taxon>
    </lineage>
</organism>
<evidence type="ECO:0000313" key="3">
    <source>
        <dbReference type="EnsemblMetazoa" id="G4675.2:cds"/>
    </source>
</evidence>
<keyword evidence="2" id="KW-0812">Transmembrane</keyword>
<feature type="region of interest" description="Disordered" evidence="1">
    <location>
        <begin position="1716"/>
        <end position="1846"/>
    </location>
</feature>
<evidence type="ECO:0000313" key="4">
    <source>
        <dbReference type="Proteomes" id="UP000005408"/>
    </source>
</evidence>
<dbReference type="PANTHER" id="PTHR21590:SF6">
    <property type="entry name" value="SEA DOMAIN-CONTAINING PROTEIN"/>
    <property type="match status" value="1"/>
</dbReference>
<sequence length="1885" mass="199965">MSSMVTPSVDMTVGSITMSFRFLDNNLNVIITILDNSPNVVITIHDNNPSFRFNILNNITIYDNILEFIILNNSISIYDNDISVYFNIINNCLNGNIIVLDYRPKGILIESNNISRVPAASTLMSSSYMESLSNTSINPSSMVSTTSVTTSQSVITPSQDNSNILSSSADSSLTSLMPSQTSSTILVSLISSDFNSSVSSDLGAVTTSQPLETSVSEVFSASRSVSVNPTPSLSTGSAIDSSLISLFENSSTILPTESGNLTPTTNTDSTSSLSFTSGLLSQTSVISSSTSGSPTLSTDSVTSTESITSTTNGSLSPSSDFVSKSFFSGSSSSDVFTTPATGSSTMLLETISSTFGFLANATSTPTTVQTSSMMDAVSTMIQSSGPANNSTTQSFSSQPITTTQISTPSTMSFENSVIITSQAMSESFNITSSDSSIVTSPVFNLTSTPVGMTDSFVVQTIDGSIVTTPIINFTVSSSETIFSTGTPTSEITLTTKNITSPVEVSSALLTSLQNDTETTSVIGTTVLFSSVMANFSTPVISEFSSLVSNFSSFTEQATVSSFPISSTLASQTDFATTTYSSVVDQTSVLPTVNISSTSAIYSTESLLPGMENASTWTNFPSTDIISLSTQIISTGNLSETIITTTPLMSSLFNASLLVVTSSVGFATDLENNTVSMISSMLSSELVTNQSVSVSLSANVSSVSLSTVSVPTTSEQSTVMPSLSGSLQSSVASWSSQGSDLLLSTSVHEYNTTTVMIEGNQTLQTTTELVSPTVVSNFSSFLSNSQSIASVVSTELNISSTPATTYIEQLVTTSMPNSTANSSLITSVIMSSMVDSESSSTSLNLNISTVSSPVLTMSTTTAPISSMSVYSSSLSELLTSTDILSTPVTSVVETLSTNGLPPVLSRSVMDESSSPLITSVSSISTEVESSIPQTTNIISSETSSITSILTTPSISISSEGLTTDASTVILSSALPSSTPDLSTNIQSTLTAIPDTKTTTLFSSVPVTTEIPVSSVVEASSSTQMVQLSSSVQEVTSVTPSSEISPTLSSSNVTSSPASTEPGLETSLLTPSMSSSLASTSQILTAAVTSLSMESSRIMPSPASSSLPVSTVLQSSSVEVSTSETVTSSISSVVSAVSSTVTTQNPSSSVPVTSTILGPSTSETTTTISVIDTTPSTVTDNTTESSVTTSSVDIETTPSSVPGNTTENSTTAAVPSSTVTTTTTSTTTTTTPRPTTTTPTPTISVNVVRVYWVVTVLKVPLSVDVNNQTFIASMELKLATAYVMAFERQKQIAEGTFEPLRRRRAAQVQDTVVNIVNATRTLGTGNVTFVYNITKNGTEVRSEEAVRTLGLLSDQEMALTLGYVVAEKASTYYGRNSASSVPEETSNLWIVGVAVAAVVIVIIVIWVIFCFIIKKRGPESGKDGEPPHLLRMKGGNKSDESVEMVQSPSNSTHNLKKRQSYEVTKEADLEDPTYAVVKKPGKKMEDSTAGDSATLASDDTGLLPSPSKKGRRKKKKKPASEEFDNIEKESYLGSSAPPHPVREPKSLSVEDETEYQRKVAEERRKNKKRLREKRRREGQKKEDTEDMMKEYLAVQEEIDSVLEAPPQEGEIPEVFKSSTSKGSKKKRRRKGDGEKNEGYEPENLTDAKKRMHKLLDDAFALITPKLDEKNEEEQTPEKKHEPMFINPSYQGSRREGLTTWSPYRAADEVTLISMPKTVVPEDDMERKSHHSKRPAVNLPDPVPKASYTTEPPKPIILRNFTTEKSYSSKRSSDPKPYLQNGFGSREESDIDKLKSSSISQNDSGRVKSANGDLSQKPPIQHQKPFKRTPEGEDMTDIVSKNIHSGETPENTITAVRNELQNIVHPTVVTLSSGGWMGSSSGGMADIA</sequence>
<proteinExistence type="predicted"/>
<feature type="region of interest" description="Disordered" evidence="1">
    <location>
        <begin position="285"/>
        <end position="319"/>
    </location>
</feature>
<dbReference type="InterPro" id="IPR024606">
    <property type="entry name" value="KIAA1549"/>
</dbReference>
<dbReference type="PANTHER" id="PTHR21590">
    <property type="entry name" value="SEA DOMAIN-CONTAINING PROTEIN"/>
    <property type="match status" value="1"/>
</dbReference>
<name>A0A8W8N7K0_MAGGI</name>